<evidence type="ECO:0000256" key="1">
    <source>
        <dbReference type="SAM" id="Phobius"/>
    </source>
</evidence>
<sequence length="154" mass="17438">MRTAQEWFSEYGESHQNPVNKAIHWLAVPTIYATVVGLLWEIPQPAFMAALPWLNWAVVALVPALLFYLVMSFPLALGMAAMSAVCFWGWAIADRIGIPVWQTALGIFITMWVLQFVGHHIEGKKPSFFKDLQFLLIGPAWVIGFVYRALGIRY</sequence>
<feature type="transmembrane region" description="Helical" evidence="1">
    <location>
        <begin position="47"/>
        <end position="69"/>
    </location>
</feature>
<gene>
    <name evidence="2" type="ORF">SAMN05216212_2959</name>
</gene>
<name>A0A1G9DZS5_9GAMM</name>
<feature type="transmembrane region" description="Helical" evidence="1">
    <location>
        <begin position="133"/>
        <end position="150"/>
    </location>
</feature>
<dbReference type="AlphaFoldDB" id="A0A1G9DZS5"/>
<keyword evidence="1" id="KW-0472">Membrane</keyword>
<dbReference type="Pfam" id="PF06127">
    <property type="entry name" value="Mpo1-like"/>
    <property type="match status" value="1"/>
</dbReference>
<evidence type="ECO:0000313" key="2">
    <source>
        <dbReference type="EMBL" id="SDK69320.1"/>
    </source>
</evidence>
<dbReference type="EMBL" id="FNFH01000007">
    <property type="protein sequence ID" value="SDK69320.1"/>
    <property type="molecule type" value="Genomic_DNA"/>
</dbReference>
<dbReference type="PANTHER" id="PTHR28026:SF9">
    <property type="entry name" value="2-HYDROXY-PALMITIC ACID DIOXYGENASE MPO1"/>
    <property type="match status" value="1"/>
</dbReference>
<protein>
    <submittedName>
        <fullName evidence="2">Uncharacterized membrane protein YGL010W</fullName>
    </submittedName>
</protein>
<dbReference type="GO" id="GO:0016020">
    <property type="term" value="C:membrane"/>
    <property type="evidence" value="ECO:0007669"/>
    <property type="project" value="GOC"/>
</dbReference>
<keyword evidence="1" id="KW-0812">Transmembrane</keyword>
<feature type="transmembrane region" description="Helical" evidence="1">
    <location>
        <begin position="22"/>
        <end position="40"/>
    </location>
</feature>
<dbReference type="PANTHER" id="PTHR28026">
    <property type="entry name" value="DUF962 DOMAIN PROTEIN (AFU_ORTHOLOGUE AFUA_8G05310)"/>
    <property type="match status" value="1"/>
</dbReference>
<reference evidence="3" key="1">
    <citation type="submission" date="2016-10" db="EMBL/GenBank/DDBJ databases">
        <authorList>
            <person name="Varghese N."/>
            <person name="Submissions S."/>
        </authorList>
    </citation>
    <scope>NUCLEOTIDE SEQUENCE [LARGE SCALE GENOMIC DNA]</scope>
    <source>
        <strain evidence="3">CGMCC 1.10658</strain>
    </source>
</reference>
<dbReference type="Proteomes" id="UP000199305">
    <property type="component" value="Unassembled WGS sequence"/>
</dbReference>
<feature type="transmembrane region" description="Helical" evidence="1">
    <location>
        <begin position="100"/>
        <end position="121"/>
    </location>
</feature>
<dbReference type="STRING" id="658219.SAMN05216212_2959"/>
<accession>A0A1G9DZS5</accession>
<dbReference type="InterPro" id="IPR009305">
    <property type="entry name" value="Mpo1-like"/>
</dbReference>
<dbReference type="OrthoDB" id="5515308at2"/>
<organism evidence="2 3">
    <name type="scientific">Microbulbifer yueqingensis</name>
    <dbReference type="NCBI Taxonomy" id="658219"/>
    <lineage>
        <taxon>Bacteria</taxon>
        <taxon>Pseudomonadati</taxon>
        <taxon>Pseudomonadota</taxon>
        <taxon>Gammaproteobacteria</taxon>
        <taxon>Cellvibrionales</taxon>
        <taxon>Microbulbiferaceae</taxon>
        <taxon>Microbulbifer</taxon>
    </lineage>
</organism>
<evidence type="ECO:0000313" key="3">
    <source>
        <dbReference type="Proteomes" id="UP000199305"/>
    </source>
</evidence>
<keyword evidence="1" id="KW-1133">Transmembrane helix</keyword>
<keyword evidence="3" id="KW-1185">Reference proteome</keyword>
<dbReference type="RefSeq" id="WP_091516047.1">
    <property type="nucleotide sequence ID" value="NZ_FNFH01000007.1"/>
</dbReference>
<proteinExistence type="predicted"/>
<dbReference type="GO" id="GO:0046521">
    <property type="term" value="P:sphingoid catabolic process"/>
    <property type="evidence" value="ECO:0007669"/>
    <property type="project" value="TreeGrafter"/>
</dbReference>